<keyword evidence="2" id="KW-0808">Transferase</keyword>
<evidence type="ECO:0000313" key="6">
    <source>
        <dbReference type="Proteomes" id="UP000001194"/>
    </source>
</evidence>
<proteinExistence type="predicted"/>
<sequence>MDFCGTDTGDGCGRSFPNKSSPGLCAKCTKLASLMASNSANLVESLGNISTPPSVDVVLVEWRLTFLLSTHHNTVEVSHAARSHAMDAHLRKQPVAQQLHTTAGLTAAKNSMAAMTENKVFITAQCRIKSASLKDQKNTDPTFGQWGKPWSQDVYLSGEMAQFYAAPTSGTKKAAGAQPPLFMALELYIDQPKRSATTMEANDVPLYKRPSTCDAGGALESTFVRTNHTYVAIDASVVQLKKAVTTCNAETGEVKIVWPDNLAACGGILGKEIFAHGATKNVYKLSIGSDLYVAKRFFDVGSGREVMAEENTANLENELIRLKMVGWFLHKFKALAKEHSVEFSSEHCRTKAVRKYSGTLVHPNRQDKLGQTLSVFAHFLYEYSRKELVLADIQGHLTASYPHIQD</sequence>
<evidence type="ECO:0000256" key="2">
    <source>
        <dbReference type="ARBA" id="ARBA00022679"/>
    </source>
</evidence>
<dbReference type="InParanoid" id="B0DUH8"/>
<protein>
    <submittedName>
        <fullName evidence="5">Predicted protein</fullName>
    </submittedName>
</protein>
<dbReference type="GO" id="GO:0005524">
    <property type="term" value="F:ATP binding"/>
    <property type="evidence" value="ECO:0007669"/>
    <property type="project" value="InterPro"/>
</dbReference>
<dbReference type="GeneID" id="6083213"/>
<dbReference type="SUPFAM" id="SSF56112">
    <property type="entry name" value="Protein kinase-like (PK-like)"/>
    <property type="match status" value="1"/>
</dbReference>
<accession>B0DUH8</accession>
<dbReference type="Proteomes" id="UP000001194">
    <property type="component" value="Unassembled WGS sequence"/>
</dbReference>
<gene>
    <name evidence="5" type="ORF">LACBIDRAFT_333002</name>
</gene>
<feature type="domain" description="Alpha-type protein kinase" evidence="4">
    <location>
        <begin position="346"/>
        <end position="396"/>
    </location>
</feature>
<dbReference type="GO" id="GO:0004674">
    <property type="term" value="F:protein serine/threonine kinase activity"/>
    <property type="evidence" value="ECO:0007669"/>
    <property type="project" value="UniProtKB-KW"/>
</dbReference>
<keyword evidence="3" id="KW-0418">Kinase</keyword>
<evidence type="ECO:0000256" key="1">
    <source>
        <dbReference type="ARBA" id="ARBA00022527"/>
    </source>
</evidence>
<dbReference type="InterPro" id="IPR004166">
    <property type="entry name" value="a-kinase_dom"/>
</dbReference>
<dbReference type="AlphaFoldDB" id="B0DUH8"/>
<keyword evidence="6" id="KW-1185">Reference proteome</keyword>
<evidence type="ECO:0000259" key="4">
    <source>
        <dbReference type="Pfam" id="PF02816"/>
    </source>
</evidence>
<evidence type="ECO:0000256" key="3">
    <source>
        <dbReference type="ARBA" id="ARBA00022777"/>
    </source>
</evidence>
<dbReference type="KEGG" id="lbc:LACBIDRAFT_333002"/>
<organism evidence="6">
    <name type="scientific">Laccaria bicolor (strain S238N-H82 / ATCC MYA-4686)</name>
    <name type="common">Bicoloured deceiver</name>
    <name type="synonym">Laccaria laccata var. bicolor</name>
    <dbReference type="NCBI Taxonomy" id="486041"/>
    <lineage>
        <taxon>Eukaryota</taxon>
        <taxon>Fungi</taxon>
        <taxon>Dikarya</taxon>
        <taxon>Basidiomycota</taxon>
        <taxon>Agaricomycotina</taxon>
        <taxon>Agaricomycetes</taxon>
        <taxon>Agaricomycetidae</taxon>
        <taxon>Agaricales</taxon>
        <taxon>Agaricineae</taxon>
        <taxon>Hydnangiaceae</taxon>
        <taxon>Laccaria</taxon>
    </lineage>
</organism>
<dbReference type="EMBL" id="DS547136">
    <property type="protein sequence ID" value="EDR01742.1"/>
    <property type="molecule type" value="Genomic_DNA"/>
</dbReference>
<dbReference type="OrthoDB" id="2915404at2759"/>
<reference evidence="5 6" key="1">
    <citation type="journal article" date="2008" name="Nature">
        <title>The genome of Laccaria bicolor provides insights into mycorrhizal symbiosis.</title>
        <authorList>
            <person name="Martin F."/>
            <person name="Aerts A."/>
            <person name="Ahren D."/>
            <person name="Brun A."/>
            <person name="Danchin E.G.J."/>
            <person name="Duchaussoy F."/>
            <person name="Gibon J."/>
            <person name="Kohler A."/>
            <person name="Lindquist E."/>
            <person name="Pereda V."/>
            <person name="Salamov A."/>
            <person name="Shapiro H.J."/>
            <person name="Wuyts J."/>
            <person name="Blaudez D."/>
            <person name="Buee M."/>
            <person name="Brokstein P."/>
            <person name="Canbaeck B."/>
            <person name="Cohen D."/>
            <person name="Courty P.E."/>
            <person name="Coutinho P.M."/>
            <person name="Delaruelle C."/>
            <person name="Detter J.C."/>
            <person name="Deveau A."/>
            <person name="DiFazio S."/>
            <person name="Duplessis S."/>
            <person name="Fraissinet-Tachet L."/>
            <person name="Lucic E."/>
            <person name="Frey-Klett P."/>
            <person name="Fourrey C."/>
            <person name="Feussner I."/>
            <person name="Gay G."/>
            <person name="Grimwood J."/>
            <person name="Hoegger P.J."/>
            <person name="Jain P."/>
            <person name="Kilaru S."/>
            <person name="Labbe J."/>
            <person name="Lin Y.C."/>
            <person name="Legue V."/>
            <person name="Le Tacon F."/>
            <person name="Marmeisse R."/>
            <person name="Melayah D."/>
            <person name="Montanini B."/>
            <person name="Muratet M."/>
            <person name="Nehls U."/>
            <person name="Niculita-Hirzel H."/>
            <person name="Oudot-Le Secq M.P."/>
            <person name="Peter M."/>
            <person name="Quesneville H."/>
            <person name="Rajashekar B."/>
            <person name="Reich M."/>
            <person name="Rouhier N."/>
            <person name="Schmutz J."/>
            <person name="Yin T."/>
            <person name="Chalot M."/>
            <person name="Henrissat B."/>
            <person name="Kuees U."/>
            <person name="Lucas S."/>
            <person name="Van de Peer Y."/>
            <person name="Podila G.K."/>
            <person name="Polle A."/>
            <person name="Pukkila P.J."/>
            <person name="Richardson P.M."/>
            <person name="Rouze P."/>
            <person name="Sanders I.R."/>
            <person name="Stajich J.E."/>
            <person name="Tunlid A."/>
            <person name="Tuskan G."/>
            <person name="Grigoriev I.V."/>
        </authorList>
    </citation>
    <scope>NUCLEOTIDE SEQUENCE [LARGE SCALE GENOMIC DNA]</scope>
    <source>
        <strain evidence="6">S238N-H82 / ATCC MYA-4686</strain>
    </source>
</reference>
<dbReference type="HOGENOM" id="CLU_032408_0_0_1"/>
<name>B0DUH8_LACBS</name>
<dbReference type="InterPro" id="IPR011009">
    <property type="entry name" value="Kinase-like_dom_sf"/>
</dbReference>
<keyword evidence="1" id="KW-0723">Serine/threonine-protein kinase</keyword>
<dbReference type="RefSeq" id="XP_001887555.1">
    <property type="nucleotide sequence ID" value="XM_001887520.1"/>
</dbReference>
<dbReference type="Pfam" id="PF02816">
    <property type="entry name" value="Alpha_kinase"/>
    <property type="match status" value="1"/>
</dbReference>
<evidence type="ECO:0000313" key="5">
    <source>
        <dbReference type="EMBL" id="EDR01742.1"/>
    </source>
</evidence>
<dbReference type="Gene3D" id="3.20.200.10">
    <property type="entry name" value="MHCK/EF2 kinase"/>
    <property type="match status" value="1"/>
</dbReference>